<dbReference type="GO" id="GO:0005737">
    <property type="term" value="C:cytoplasm"/>
    <property type="evidence" value="ECO:0007669"/>
    <property type="project" value="TreeGrafter"/>
</dbReference>
<reference evidence="4 5" key="1">
    <citation type="submission" date="2016-05" db="EMBL/GenBank/DDBJ databases">
        <title>Comparative genomics of biotechnologically important yeasts.</title>
        <authorList>
            <consortium name="DOE Joint Genome Institute"/>
            <person name="Riley R."/>
            <person name="Haridas S."/>
            <person name="Wolfe K.H."/>
            <person name="Lopes M.R."/>
            <person name="Hittinger C.T."/>
            <person name="Goker M."/>
            <person name="Salamov A."/>
            <person name="Wisecaver J."/>
            <person name="Long T.M."/>
            <person name="Aerts A.L."/>
            <person name="Barry K."/>
            <person name="Choi C."/>
            <person name="Clum A."/>
            <person name="Coughlan A.Y."/>
            <person name="Deshpande S."/>
            <person name="Douglass A.P."/>
            <person name="Hanson S.J."/>
            <person name="Klenk H.-P."/>
            <person name="LaButti K."/>
            <person name="Lapidus A."/>
            <person name="Lindquist E."/>
            <person name="Lipzen A."/>
            <person name="Meier-kolthoff J.P."/>
            <person name="Ohm R.A."/>
            <person name="Otillar R.P."/>
            <person name="Pangilinan J."/>
            <person name="Peng Y."/>
            <person name="Rokas A."/>
            <person name="Rosa C.A."/>
            <person name="Scheuner C."/>
            <person name="Sibirny A.A."/>
            <person name="Slot J.C."/>
            <person name="Stielow J.B."/>
            <person name="Sun H."/>
            <person name="Kurtzman C.P."/>
            <person name="Blackwell M."/>
            <person name="Grigoriev I.V."/>
            <person name="Jeffries T.W."/>
        </authorList>
    </citation>
    <scope>NUCLEOTIDE SEQUENCE [LARGE SCALE GENOMIC DNA]</scope>
    <source>
        <strain evidence="4 5">NRRL YB-4993</strain>
    </source>
</reference>
<dbReference type="GO" id="GO:0010629">
    <property type="term" value="P:negative regulation of gene expression"/>
    <property type="evidence" value="ECO:0007669"/>
    <property type="project" value="UniProtKB-ARBA"/>
</dbReference>
<name>A0A1A0HFU3_9ASCO</name>
<dbReference type="InterPro" id="IPR001313">
    <property type="entry name" value="Pumilio_RNA-bd_rpt"/>
</dbReference>
<dbReference type="InterPro" id="IPR011989">
    <property type="entry name" value="ARM-like"/>
</dbReference>
<dbReference type="Gene3D" id="1.25.10.10">
    <property type="entry name" value="Leucine-rich Repeat Variant"/>
    <property type="match status" value="1"/>
</dbReference>
<dbReference type="PANTHER" id="PTHR12537:SF80">
    <property type="entry name" value="SUPPRESSOR PROTEIN MPT5"/>
    <property type="match status" value="1"/>
</dbReference>
<dbReference type="GeneID" id="30029501"/>
<dbReference type="EMBL" id="LXTC01000001">
    <property type="protein sequence ID" value="OBA22855.1"/>
    <property type="molecule type" value="Genomic_DNA"/>
</dbReference>
<keyword evidence="1" id="KW-0677">Repeat</keyword>
<evidence type="ECO:0000259" key="3">
    <source>
        <dbReference type="PROSITE" id="PS50303"/>
    </source>
</evidence>
<dbReference type="AlphaFoldDB" id="A0A1A0HFU3"/>
<dbReference type="Proteomes" id="UP000092555">
    <property type="component" value="Unassembled WGS sequence"/>
</dbReference>
<dbReference type="RefSeq" id="XP_018713336.1">
    <property type="nucleotide sequence ID" value="XM_018856525.1"/>
</dbReference>
<gene>
    <name evidence="4" type="ORF">METBIDRAFT_34776</name>
</gene>
<evidence type="ECO:0000313" key="4">
    <source>
        <dbReference type="EMBL" id="OBA22855.1"/>
    </source>
</evidence>
<feature type="repeat" description="Pumilio" evidence="2">
    <location>
        <begin position="237"/>
        <end position="272"/>
    </location>
</feature>
<feature type="non-terminal residue" evidence="4">
    <location>
        <position position="504"/>
    </location>
</feature>
<comment type="caution">
    <text evidence="4">The sequence shown here is derived from an EMBL/GenBank/DDBJ whole genome shotgun (WGS) entry which is preliminary data.</text>
</comment>
<feature type="repeat" description="Pumilio" evidence="2">
    <location>
        <begin position="273"/>
        <end position="312"/>
    </location>
</feature>
<dbReference type="PROSITE" id="PS50302">
    <property type="entry name" value="PUM"/>
    <property type="match status" value="6"/>
</dbReference>
<dbReference type="PROSITE" id="PS50303">
    <property type="entry name" value="PUM_HD"/>
    <property type="match status" value="1"/>
</dbReference>
<organism evidence="4 5">
    <name type="scientific">Metschnikowia bicuspidata var. bicuspidata NRRL YB-4993</name>
    <dbReference type="NCBI Taxonomy" id="869754"/>
    <lineage>
        <taxon>Eukaryota</taxon>
        <taxon>Fungi</taxon>
        <taxon>Dikarya</taxon>
        <taxon>Ascomycota</taxon>
        <taxon>Saccharomycotina</taxon>
        <taxon>Pichiomycetes</taxon>
        <taxon>Metschnikowiaceae</taxon>
        <taxon>Metschnikowia</taxon>
    </lineage>
</organism>
<evidence type="ECO:0000256" key="1">
    <source>
        <dbReference type="ARBA" id="ARBA00022737"/>
    </source>
</evidence>
<accession>A0A1A0HFU3</accession>
<dbReference type="STRING" id="869754.A0A1A0HFU3"/>
<dbReference type="SMART" id="SM00025">
    <property type="entry name" value="Pumilio"/>
    <property type="match status" value="8"/>
</dbReference>
<evidence type="ECO:0000256" key="2">
    <source>
        <dbReference type="PROSITE-ProRule" id="PRU00317"/>
    </source>
</evidence>
<keyword evidence="5" id="KW-1185">Reference proteome</keyword>
<evidence type="ECO:0000313" key="5">
    <source>
        <dbReference type="Proteomes" id="UP000092555"/>
    </source>
</evidence>
<dbReference type="InterPro" id="IPR033133">
    <property type="entry name" value="PUM-HD"/>
</dbReference>
<dbReference type="SUPFAM" id="SSF48371">
    <property type="entry name" value="ARM repeat"/>
    <property type="match status" value="1"/>
</dbReference>
<feature type="repeat" description="Pumilio" evidence="2">
    <location>
        <begin position="121"/>
        <end position="163"/>
    </location>
</feature>
<dbReference type="GO" id="GO:0003729">
    <property type="term" value="F:mRNA binding"/>
    <property type="evidence" value="ECO:0007669"/>
    <property type="project" value="UniProtKB-ARBA"/>
</dbReference>
<feature type="repeat" description="Pumilio" evidence="2">
    <location>
        <begin position="393"/>
        <end position="429"/>
    </location>
</feature>
<sequence>MSLTNLSLTSSRSKLTLGHSHNLSINSASSITEPTTPPSVGSTPKLYFWDSNKSNGNLILPSFNLESIPTYNNLHSRKISVESSGSDKENRPVFGYQQSRREGGKIDREYLISILKTPLSELSGEILRLAKDQHGCRFLQKRLDESYVPDVPSRKANYEIIFEQVKMSLYELIIDPFGNYLVQKLIDYVQTPDLDFCLEALNSNMFLISINQHGTRAFQKIIDKINTETQFNMLVRGLKPYIIELIKDLNGNHVIQKVLNKYRPEKCQFIYDSILADLLTVATHKHGCCVLQKCLNHVTAAQHMAFAEIILNYDNFSDLVNDQFGNYVLQYLISIDSIDVNFKLYQNIYEYGLTDLCVLKFSSNVIEKLMMNCFKNETKLIAFSNLKFTIIGHLLNGDLNKLINNAYGNYVVQTLTDILINTKAQYFIELPRGGQNILPSLRKLLDNDFQSSPDTLQVQIVKKWFQDCKIDSTFGKKIQSKINTILSGSVRTYHRKSHDASSSS</sequence>
<feature type="repeat" description="Pumilio" evidence="2">
    <location>
        <begin position="164"/>
        <end position="199"/>
    </location>
</feature>
<protein>
    <submittedName>
        <fullName evidence="4">ARM repeat-containing protein</fullName>
    </submittedName>
</protein>
<dbReference type="InterPro" id="IPR016024">
    <property type="entry name" value="ARM-type_fold"/>
</dbReference>
<dbReference type="Pfam" id="PF00806">
    <property type="entry name" value="PUF"/>
    <property type="match status" value="6"/>
</dbReference>
<dbReference type="PANTHER" id="PTHR12537">
    <property type="entry name" value="RNA BINDING PROTEIN PUMILIO-RELATED"/>
    <property type="match status" value="1"/>
</dbReference>
<feature type="repeat" description="Pumilio" evidence="2">
    <location>
        <begin position="200"/>
        <end position="236"/>
    </location>
</feature>
<dbReference type="GO" id="GO:0010608">
    <property type="term" value="P:post-transcriptional regulation of gene expression"/>
    <property type="evidence" value="ECO:0007669"/>
    <property type="project" value="TreeGrafter"/>
</dbReference>
<dbReference type="OrthoDB" id="668540at2759"/>
<proteinExistence type="predicted"/>
<feature type="domain" description="PUM-HD" evidence="3">
    <location>
        <begin position="99"/>
        <end position="486"/>
    </location>
</feature>